<accession>A0A162NG38</accession>
<dbReference type="PROSITE" id="PS50006">
    <property type="entry name" value="FHA_DOMAIN"/>
    <property type="match status" value="1"/>
</dbReference>
<evidence type="ECO:0000256" key="1">
    <source>
        <dbReference type="PROSITE-ProRule" id="PRU00175"/>
    </source>
</evidence>
<dbReference type="GeneID" id="28993213"/>
<organism evidence="4 5">
    <name type="scientific">Phycomyces blakesleeanus (strain ATCC 8743b / DSM 1359 / FGSC 10004 / NBRC 33097 / NRRL 1555)</name>
    <dbReference type="NCBI Taxonomy" id="763407"/>
    <lineage>
        <taxon>Eukaryota</taxon>
        <taxon>Fungi</taxon>
        <taxon>Fungi incertae sedis</taxon>
        <taxon>Mucoromycota</taxon>
        <taxon>Mucoromycotina</taxon>
        <taxon>Mucoromycetes</taxon>
        <taxon>Mucorales</taxon>
        <taxon>Phycomycetaceae</taxon>
        <taxon>Phycomyces</taxon>
    </lineage>
</organism>
<feature type="domain" description="FHA" evidence="2">
    <location>
        <begin position="56"/>
        <end position="110"/>
    </location>
</feature>
<dbReference type="AlphaFoldDB" id="A0A162NG38"/>
<gene>
    <name evidence="4" type="ORF">PHYBLDRAFT_149627</name>
</gene>
<proteinExistence type="predicted"/>
<name>A0A162NG38_PHYB8</name>
<evidence type="ECO:0008006" key="6">
    <source>
        <dbReference type="Google" id="ProtNLM"/>
    </source>
</evidence>
<protein>
    <recommendedName>
        <fullName evidence="6">FHA domain-containing protein</fullName>
    </recommendedName>
</protein>
<dbReference type="PROSITE" id="PS50089">
    <property type="entry name" value="ZF_RING_2"/>
    <property type="match status" value="1"/>
</dbReference>
<keyword evidence="5" id="KW-1185">Reference proteome</keyword>
<dbReference type="InterPro" id="IPR001841">
    <property type="entry name" value="Znf_RING"/>
</dbReference>
<dbReference type="STRING" id="763407.A0A162NG38"/>
<dbReference type="Pfam" id="PF00498">
    <property type="entry name" value="FHA"/>
    <property type="match status" value="1"/>
</dbReference>
<evidence type="ECO:0000313" key="5">
    <source>
        <dbReference type="Proteomes" id="UP000077315"/>
    </source>
</evidence>
<dbReference type="EMBL" id="KV440992">
    <property type="protein sequence ID" value="OAD69224.1"/>
    <property type="molecule type" value="Genomic_DNA"/>
</dbReference>
<feature type="domain" description="RING-type" evidence="3">
    <location>
        <begin position="173"/>
        <end position="216"/>
    </location>
</feature>
<dbReference type="VEuPathDB" id="FungiDB:PHYBLDRAFT_149627"/>
<dbReference type="CDD" id="cd00060">
    <property type="entry name" value="FHA"/>
    <property type="match status" value="1"/>
</dbReference>
<evidence type="ECO:0000259" key="3">
    <source>
        <dbReference type="PROSITE" id="PS50089"/>
    </source>
</evidence>
<dbReference type="Gene3D" id="2.60.200.20">
    <property type="match status" value="1"/>
</dbReference>
<dbReference type="RefSeq" id="XP_018287264.1">
    <property type="nucleotide sequence ID" value="XM_018432307.1"/>
</dbReference>
<dbReference type="Gene3D" id="3.30.40.10">
    <property type="entry name" value="Zinc/RING finger domain, C3HC4 (zinc finger)"/>
    <property type="match status" value="1"/>
</dbReference>
<dbReference type="InterPro" id="IPR000253">
    <property type="entry name" value="FHA_dom"/>
</dbReference>
<evidence type="ECO:0000259" key="2">
    <source>
        <dbReference type="PROSITE" id="PS50006"/>
    </source>
</evidence>
<dbReference type="OrthoDB" id="687730at2759"/>
<dbReference type="InterPro" id="IPR013083">
    <property type="entry name" value="Znf_RING/FYVE/PHD"/>
</dbReference>
<keyword evidence="1" id="KW-0479">Metal-binding</keyword>
<dbReference type="SUPFAM" id="SSF49879">
    <property type="entry name" value="SMAD/FHA domain"/>
    <property type="match status" value="1"/>
</dbReference>
<dbReference type="Proteomes" id="UP000077315">
    <property type="component" value="Unassembled WGS sequence"/>
</dbReference>
<evidence type="ECO:0000313" key="4">
    <source>
        <dbReference type="EMBL" id="OAD69224.1"/>
    </source>
</evidence>
<dbReference type="InParanoid" id="A0A162NG38"/>
<dbReference type="GO" id="GO:0008270">
    <property type="term" value="F:zinc ion binding"/>
    <property type="evidence" value="ECO:0007669"/>
    <property type="project" value="UniProtKB-KW"/>
</dbReference>
<reference evidence="5" key="1">
    <citation type="submission" date="2015-06" db="EMBL/GenBank/DDBJ databases">
        <title>Expansion of signal transduction pathways in fungi by whole-genome duplication.</title>
        <authorList>
            <consortium name="DOE Joint Genome Institute"/>
            <person name="Corrochano L.M."/>
            <person name="Kuo A."/>
            <person name="Marcet-Houben M."/>
            <person name="Polaino S."/>
            <person name="Salamov A."/>
            <person name="Villalobos J.M."/>
            <person name="Alvarez M.I."/>
            <person name="Avalos J."/>
            <person name="Benito E.P."/>
            <person name="Benoit I."/>
            <person name="Burger G."/>
            <person name="Camino L.P."/>
            <person name="Canovas D."/>
            <person name="Cerda-Olmedo E."/>
            <person name="Cheng J.-F."/>
            <person name="Dominguez A."/>
            <person name="Elias M."/>
            <person name="Eslava A.P."/>
            <person name="Glaser F."/>
            <person name="Grimwood J."/>
            <person name="Gutierrez G."/>
            <person name="Heitman J."/>
            <person name="Henrissat B."/>
            <person name="Iturriaga E.A."/>
            <person name="Lang B.F."/>
            <person name="Lavin J.L."/>
            <person name="Lee S."/>
            <person name="Li W."/>
            <person name="Lindquist E."/>
            <person name="Lopez-Garcia S."/>
            <person name="Luque E.M."/>
            <person name="Marcos A.T."/>
            <person name="Martin J."/>
            <person name="McCluskey K."/>
            <person name="Medina H.R."/>
            <person name="Miralles-Duran A."/>
            <person name="Miyazaki A."/>
            <person name="Munoz-Torres E."/>
            <person name="Oguiza J.A."/>
            <person name="Ohm R."/>
            <person name="Olmedo M."/>
            <person name="Orejas M."/>
            <person name="Ortiz-Castellanos L."/>
            <person name="Pisabarro A.G."/>
            <person name="Rodriguez-Romero J."/>
            <person name="Ruiz-Herrera J."/>
            <person name="Ruiz-Vazquez R."/>
            <person name="Sanz C."/>
            <person name="Schackwitz W."/>
            <person name="Schmutz J."/>
            <person name="Shahriari M."/>
            <person name="Shelest E."/>
            <person name="Silva-Franco F."/>
            <person name="Soanes D."/>
            <person name="Syed K."/>
            <person name="Tagua V.G."/>
            <person name="Talbot N.J."/>
            <person name="Thon M."/>
            <person name="De vries R.P."/>
            <person name="Wiebenga A."/>
            <person name="Yadav J.S."/>
            <person name="Braun E.L."/>
            <person name="Baker S."/>
            <person name="Garre V."/>
            <person name="Horwitz B."/>
            <person name="Torres-Martinez S."/>
            <person name="Idnurm A."/>
            <person name="Herrera-Estrella A."/>
            <person name="Gabaldon T."/>
            <person name="Grigoriev I.V."/>
        </authorList>
    </citation>
    <scope>NUCLEOTIDE SEQUENCE [LARGE SCALE GENOMIC DNA]</scope>
    <source>
        <strain evidence="5">NRRL 1555(-)</strain>
    </source>
</reference>
<sequence>MYDIGLPPPLPPRPLHIPRELLAKHTRTIRIIPENHSSGSIDFEVIERCLVPGDTLTLGSITSCDSGYRDIVFDSGKVDTSHAMIWEDKGELYIRDLHSANGTYLNGVRLMPSYTVPGGYIIKSNDVIRLGRSVKDSRDGNHSIGLYLKENNIEANTGSQILKNSSTPSLGSCRVCHQLNEPLQALFVPSCVHILHFRCAELLLDNYPTFECPTCEKKYRISSTHPNGPKLQISQVAKDP</sequence>
<keyword evidence="1" id="KW-0862">Zinc</keyword>
<keyword evidence="1" id="KW-0863">Zinc-finger</keyword>
<dbReference type="SMART" id="SM00240">
    <property type="entry name" value="FHA"/>
    <property type="match status" value="1"/>
</dbReference>
<dbReference type="SUPFAM" id="SSF57850">
    <property type="entry name" value="RING/U-box"/>
    <property type="match status" value="1"/>
</dbReference>
<dbReference type="InterPro" id="IPR008984">
    <property type="entry name" value="SMAD_FHA_dom_sf"/>
</dbReference>